<dbReference type="AlphaFoldDB" id="A0A345ZR31"/>
<dbReference type="EMBL" id="CP031417">
    <property type="protein sequence ID" value="AXK79378.1"/>
    <property type="molecule type" value="Genomic_DNA"/>
</dbReference>
<dbReference type="SUPFAM" id="SSF51556">
    <property type="entry name" value="Metallo-dependent hydrolases"/>
    <property type="match status" value="1"/>
</dbReference>
<dbReference type="InterPro" id="IPR006680">
    <property type="entry name" value="Amidohydro-rel"/>
</dbReference>
<dbReference type="PANTHER" id="PTHR43794">
    <property type="entry name" value="AMINOHYDROLASE SSNA-RELATED"/>
    <property type="match status" value="1"/>
</dbReference>
<evidence type="ECO:0000256" key="1">
    <source>
        <dbReference type="ARBA" id="ARBA00006745"/>
    </source>
</evidence>
<keyword evidence="5" id="KW-1185">Reference proteome</keyword>
<evidence type="ECO:0000313" key="5">
    <source>
        <dbReference type="Proteomes" id="UP000254889"/>
    </source>
</evidence>
<proteinExistence type="inferred from homology"/>
<gene>
    <name evidence="4" type="ORF">DW352_01915</name>
</gene>
<name>A0A345ZR31_9HYPH</name>
<keyword evidence="2 4" id="KW-0378">Hydrolase</keyword>
<accession>A0A345ZR31</accession>
<protein>
    <submittedName>
        <fullName evidence="4">8-oxoguanine deaminase</fullName>
        <ecNumber evidence="4">3.5.4.43</ecNumber>
    </submittedName>
</protein>
<reference evidence="4 5" key="1">
    <citation type="submission" date="2018-07" db="EMBL/GenBank/DDBJ databases">
        <authorList>
            <person name="Quirk P.G."/>
            <person name="Krulwich T.A."/>
        </authorList>
    </citation>
    <scope>NUCLEOTIDE SEQUENCE [LARGE SCALE GENOMIC DNA]</scope>
    <source>
        <strain evidence="4 5">CC-BB4</strain>
    </source>
</reference>
<dbReference type="Pfam" id="PF01979">
    <property type="entry name" value="Amidohydro_1"/>
    <property type="match status" value="1"/>
</dbReference>
<organism evidence="4 5">
    <name type="scientific">Pseudolabrys taiwanensis</name>
    <dbReference type="NCBI Taxonomy" id="331696"/>
    <lineage>
        <taxon>Bacteria</taxon>
        <taxon>Pseudomonadati</taxon>
        <taxon>Pseudomonadota</taxon>
        <taxon>Alphaproteobacteria</taxon>
        <taxon>Hyphomicrobiales</taxon>
        <taxon>Xanthobacteraceae</taxon>
        <taxon>Pseudolabrys</taxon>
    </lineage>
</organism>
<sequence>MTGRIALRHITRLYPGPAQEASIGDAVLLIAGSHIVHIGREGDGLPSDWSADASPLEEIDCSGCVVTPGLINTHHHFFQHLTRAVPAAMSAPPLEWLFVSYPLWAELDPAMLYAAARAASAELLLCGCTTAADCAYLLPQDDGELAAALVQGVAETGIRFHFHRGCMPTLEGDLEERLAKVMGTRVATLMDHDEAVLSRRLEDVIGRYHDDDPLSMRRVALGPTGVTYTRPALMTRLADMAQACGCGLHTHFHPRPDEDAKAAPDAPIRFLERSGWLRPGTWLAHGTRLQPSDIATLVRTGTGVAHCPRTIVRLGFGVAPIGSFRKAGLKLGIGVDGAASNDQGNLLSDLRLAALLHRVAEPPELWLTPEAALEMATAGGAAALDRPEIGRLKPGLAADVSAFRVDGLDCAGAVADPLGALLFAGTENRAWLTIVNGKVRVMARQLVDLDETRVAADLNAAAARMLAQAGHATGIDFMRKTSVQELVSQ</sequence>
<dbReference type="Proteomes" id="UP000254889">
    <property type="component" value="Chromosome"/>
</dbReference>
<dbReference type="Gene3D" id="3.20.20.140">
    <property type="entry name" value="Metal-dependent hydrolases"/>
    <property type="match status" value="1"/>
</dbReference>
<dbReference type="PANTHER" id="PTHR43794:SF11">
    <property type="entry name" value="AMIDOHYDROLASE-RELATED DOMAIN-CONTAINING PROTEIN"/>
    <property type="match status" value="1"/>
</dbReference>
<dbReference type="InterPro" id="IPR032466">
    <property type="entry name" value="Metal_Hydrolase"/>
</dbReference>
<evidence type="ECO:0000313" key="4">
    <source>
        <dbReference type="EMBL" id="AXK79378.1"/>
    </source>
</evidence>
<evidence type="ECO:0000256" key="2">
    <source>
        <dbReference type="ARBA" id="ARBA00022801"/>
    </source>
</evidence>
<dbReference type="EC" id="3.5.4.43" evidence="4"/>
<dbReference type="InterPro" id="IPR050287">
    <property type="entry name" value="MTA/SAH_deaminase"/>
</dbReference>
<dbReference type="GO" id="GO:0018763">
    <property type="term" value="F:hydroxydechloroatrazine ethylaminohydrolase activity"/>
    <property type="evidence" value="ECO:0007669"/>
    <property type="project" value="UniProtKB-EC"/>
</dbReference>
<feature type="domain" description="Amidohydrolase-related" evidence="3">
    <location>
        <begin position="65"/>
        <end position="414"/>
    </location>
</feature>
<evidence type="ECO:0000259" key="3">
    <source>
        <dbReference type="Pfam" id="PF01979"/>
    </source>
</evidence>
<dbReference type="InterPro" id="IPR011059">
    <property type="entry name" value="Metal-dep_hydrolase_composite"/>
</dbReference>
<dbReference type="Gene3D" id="2.30.40.10">
    <property type="entry name" value="Urease, subunit C, domain 1"/>
    <property type="match status" value="1"/>
</dbReference>
<dbReference type="SUPFAM" id="SSF51338">
    <property type="entry name" value="Composite domain of metallo-dependent hydrolases"/>
    <property type="match status" value="2"/>
</dbReference>
<dbReference type="RefSeq" id="WP_115688007.1">
    <property type="nucleotide sequence ID" value="NZ_CP031417.1"/>
</dbReference>
<dbReference type="KEGG" id="ptaw:DW352_01915"/>
<comment type="similarity">
    <text evidence="1">Belongs to the metallo-dependent hydrolases superfamily. ATZ/TRZ family.</text>
</comment>
<dbReference type="OrthoDB" id="9796020at2"/>